<protein>
    <submittedName>
        <fullName evidence="2">DUF3106 domain-containing protein</fullName>
    </submittedName>
</protein>
<evidence type="ECO:0000256" key="1">
    <source>
        <dbReference type="SAM" id="MobiDB-lite"/>
    </source>
</evidence>
<dbReference type="EMBL" id="RYZH01000001">
    <property type="protein sequence ID" value="RUL89789.1"/>
    <property type="molecule type" value="Genomic_DNA"/>
</dbReference>
<keyword evidence="3" id="KW-1185">Reference proteome</keyword>
<reference evidence="2 3" key="1">
    <citation type="submission" date="2018-12" db="EMBL/GenBank/DDBJ databases">
        <authorList>
            <person name="Toschakov S.V."/>
        </authorList>
    </citation>
    <scope>NUCLEOTIDE SEQUENCE [LARGE SCALE GENOMIC DNA]</scope>
    <source>
        <strain evidence="2 3">GM2012</strain>
    </source>
</reference>
<dbReference type="Proteomes" id="UP000280296">
    <property type="component" value="Unassembled WGS sequence"/>
</dbReference>
<gene>
    <name evidence="2" type="ORF">TsocGM_01100</name>
</gene>
<comment type="caution">
    <text evidence="2">The sequence shown here is derived from an EMBL/GenBank/DDBJ whole genome shotgun (WGS) entry which is preliminary data.</text>
</comment>
<accession>A0A432MRB4</accession>
<evidence type="ECO:0000313" key="3">
    <source>
        <dbReference type="Proteomes" id="UP000280296"/>
    </source>
</evidence>
<proteinExistence type="predicted"/>
<dbReference type="Pfam" id="PF11304">
    <property type="entry name" value="DUF3106"/>
    <property type="match status" value="1"/>
</dbReference>
<name>A0A432MRB4_9BACT</name>
<dbReference type="RefSeq" id="WP_126723464.1">
    <property type="nucleotide sequence ID" value="NZ_RYZH01000001.1"/>
</dbReference>
<evidence type="ECO:0000313" key="2">
    <source>
        <dbReference type="EMBL" id="RUL89789.1"/>
    </source>
</evidence>
<feature type="region of interest" description="Disordered" evidence="1">
    <location>
        <begin position="342"/>
        <end position="370"/>
    </location>
</feature>
<dbReference type="OrthoDB" id="275577at2"/>
<dbReference type="InterPro" id="IPR021455">
    <property type="entry name" value="DUF3106"/>
</dbReference>
<dbReference type="AlphaFoldDB" id="A0A432MRB4"/>
<organism evidence="2 3">
    <name type="scientific">Tautonia sociabilis</name>
    <dbReference type="NCBI Taxonomy" id="2080755"/>
    <lineage>
        <taxon>Bacteria</taxon>
        <taxon>Pseudomonadati</taxon>
        <taxon>Planctomycetota</taxon>
        <taxon>Planctomycetia</taxon>
        <taxon>Isosphaerales</taxon>
        <taxon>Isosphaeraceae</taxon>
        <taxon>Tautonia</taxon>
    </lineage>
</organism>
<reference evidence="2 3" key="2">
    <citation type="submission" date="2019-01" db="EMBL/GenBank/DDBJ databases">
        <title>Tautonia sociabilis, a novel thermotolerant planctomycete of Isosphaeraceae family, isolated from a 4000 m deep subterranean habitat.</title>
        <authorList>
            <person name="Kovaleva O.L."/>
            <person name="Elcheninov A.G."/>
            <person name="Van Heerden E."/>
            <person name="Toshchakov S.V."/>
            <person name="Novikov A."/>
            <person name="Bonch-Osmolovskaya E.A."/>
            <person name="Kublanov I.V."/>
        </authorList>
    </citation>
    <scope>NUCLEOTIDE SEQUENCE [LARGE SCALE GENOMIC DNA]</scope>
    <source>
        <strain evidence="2 3">GM2012</strain>
    </source>
</reference>
<sequence length="370" mass="41654">MLLGMRVLGPLFASASAVPILLAAVPVGFDRLASMPPKTRQALSDRLERFDQLPEADRRSIRALDDALSRLPPEERRRYLDLMDRYASWYRSLDPEARREIDSTPPDRRISLIRERLAAEDVPGSPRVSPAIWVGSSALNPVPLYDAAALLRVWASLDDRERRRVESARSPDDRLDTLRRLGRDLGLKPADPVRDAFREILLDRVKLGQRRFREQLDELSRPGQRNLRPSPPLDDLVDLLLDPFRPVDPRGAAGPRRPFFATELPEPFRTAVARLATNRLAVRMAEIEYLRDLQQRPSSATGPELAAFEANLPDWYRTTLDPLPPEVARLRIRALRELTAGDPSLEALRSAPPPPSAPTGEARPPRGVAF</sequence>